<dbReference type="Proteomes" id="UP000195981">
    <property type="component" value="Unassembled WGS sequence"/>
</dbReference>
<dbReference type="InterPro" id="IPR020476">
    <property type="entry name" value="Nudix_hydrolase"/>
</dbReference>
<evidence type="ECO:0000256" key="1">
    <source>
        <dbReference type="ARBA" id="ARBA00022801"/>
    </source>
</evidence>
<feature type="compositionally biased region" description="Low complexity" evidence="2">
    <location>
        <begin position="23"/>
        <end position="48"/>
    </location>
</feature>
<reference evidence="4 5" key="1">
    <citation type="submission" date="2017-02" db="EMBL/GenBank/DDBJ databases">
        <authorList>
            <person name="Peterson S.W."/>
        </authorList>
    </citation>
    <scope>NUCLEOTIDE SEQUENCE [LARGE SCALE GENOMIC DNA]</scope>
    <source>
        <strain evidence="4 5">CIP104813</strain>
    </source>
</reference>
<protein>
    <submittedName>
        <fullName evidence="4">COG0494: NTP pyrophosphohydrolases including oxidative damage repair enzymes</fullName>
    </submittedName>
</protein>
<organism evidence="4 5">
    <name type="scientific">Brachybacterium nesterenkovii</name>
    <dbReference type="NCBI Taxonomy" id="47847"/>
    <lineage>
        <taxon>Bacteria</taxon>
        <taxon>Bacillati</taxon>
        <taxon>Actinomycetota</taxon>
        <taxon>Actinomycetes</taxon>
        <taxon>Micrococcales</taxon>
        <taxon>Dermabacteraceae</taxon>
        <taxon>Brachybacterium</taxon>
    </lineage>
</organism>
<evidence type="ECO:0000313" key="4">
    <source>
        <dbReference type="EMBL" id="SLM95060.1"/>
    </source>
</evidence>
<dbReference type="EMBL" id="FWFG01000107">
    <property type="protein sequence ID" value="SLM95060.1"/>
    <property type="molecule type" value="Genomic_DNA"/>
</dbReference>
<dbReference type="AlphaFoldDB" id="A0A1X6X7F6"/>
<dbReference type="InterPro" id="IPR000086">
    <property type="entry name" value="NUDIX_hydrolase_dom"/>
</dbReference>
<dbReference type="PRINTS" id="PR00502">
    <property type="entry name" value="NUDIXFAMILY"/>
</dbReference>
<evidence type="ECO:0000256" key="2">
    <source>
        <dbReference type="SAM" id="MobiDB-lite"/>
    </source>
</evidence>
<keyword evidence="1 4" id="KW-0378">Hydrolase</keyword>
<dbReference type="GO" id="GO:0016787">
    <property type="term" value="F:hydrolase activity"/>
    <property type="evidence" value="ECO:0007669"/>
    <property type="project" value="UniProtKB-KW"/>
</dbReference>
<dbReference type="Gene3D" id="3.90.79.10">
    <property type="entry name" value="Nucleoside Triphosphate Pyrophosphohydrolase"/>
    <property type="match status" value="1"/>
</dbReference>
<dbReference type="SUPFAM" id="SSF55811">
    <property type="entry name" value="Nudix"/>
    <property type="match status" value="1"/>
</dbReference>
<gene>
    <name evidence="4" type="ORF">FM110_12175</name>
</gene>
<name>A0A1X6X7F6_9MICO</name>
<evidence type="ECO:0000313" key="5">
    <source>
        <dbReference type="Proteomes" id="UP000195981"/>
    </source>
</evidence>
<keyword evidence="5" id="KW-1185">Reference proteome</keyword>
<proteinExistence type="predicted"/>
<feature type="domain" description="Nudix hydrolase" evidence="3">
    <location>
        <begin position="111"/>
        <end position="247"/>
    </location>
</feature>
<dbReference type="PROSITE" id="PS51462">
    <property type="entry name" value="NUDIX"/>
    <property type="match status" value="1"/>
</dbReference>
<evidence type="ECO:0000259" key="3">
    <source>
        <dbReference type="PROSITE" id="PS51462"/>
    </source>
</evidence>
<feature type="region of interest" description="Disordered" evidence="2">
    <location>
        <begin position="1"/>
        <end position="48"/>
    </location>
</feature>
<sequence length="265" mass="27097">MAAQAMTAPADLPGDLTAHAHDVGAAPAGAPAPAAGPDADAGSGDVPSAAAAPAAAAPAGFPDIARAVAELEAADTTALDPLMRGDYVRLLQAVPGALHRDGDAFDAEGRRVHLTASAFVMDAGADALGLIWHPKGEFWVQPGGHIDPGETSLESAARREVAEETGLGDLARVGPGPALLHRHALSGAFGACGEHWDVEYLLRAALPVAELVDVPSPEGLPIRWVPWPRGADGRHATEVELPEGAVPDLVEKIAALAPYVDRWVG</sequence>
<dbReference type="InterPro" id="IPR015797">
    <property type="entry name" value="NUDIX_hydrolase-like_dom_sf"/>
</dbReference>
<accession>A0A1X6X7F6</accession>
<dbReference type="Pfam" id="PF00293">
    <property type="entry name" value="NUDIX"/>
    <property type="match status" value="1"/>
</dbReference>